<dbReference type="Gene3D" id="1.10.510.10">
    <property type="entry name" value="Transferase(Phosphotransferase) domain 1"/>
    <property type="match status" value="1"/>
</dbReference>
<dbReference type="SUPFAM" id="SSF56112">
    <property type="entry name" value="Protein kinase-like (PK-like)"/>
    <property type="match status" value="1"/>
</dbReference>
<keyword evidence="1" id="KW-0418">Kinase</keyword>
<dbReference type="InterPro" id="IPR011009">
    <property type="entry name" value="Kinase-like_dom_sf"/>
</dbReference>
<gene>
    <name evidence="1" type="primary">Ankk1-002</name>
</gene>
<organism evidence="1">
    <name type="scientific">Phallusia mammillata</name>
    <dbReference type="NCBI Taxonomy" id="59560"/>
    <lineage>
        <taxon>Eukaryota</taxon>
        <taxon>Metazoa</taxon>
        <taxon>Chordata</taxon>
        <taxon>Tunicata</taxon>
        <taxon>Ascidiacea</taxon>
        <taxon>Phlebobranchia</taxon>
        <taxon>Ascidiidae</taxon>
        <taxon>Phallusia</taxon>
    </lineage>
</organism>
<sequence>MYSFSMIIYEVLTRCQVYKGAQHYPHLLTHIRRGERPQLEKIENVLKMLHGYEEEIFIQLKEMMINCWDQSPEKRQNSKQAEENLCCTFIKWFGNEMNTLEQQVSKVQKFIAKCNQTRKRKESPKKDQHISLDNFSDPFKEACPEENLHVKESSKFLLNLPTF</sequence>
<dbReference type="AlphaFoldDB" id="A0A6F9D5N7"/>
<dbReference type="EMBL" id="LR782912">
    <property type="protein sequence ID" value="CAB3221699.1"/>
    <property type="molecule type" value="mRNA"/>
</dbReference>
<evidence type="ECO:0000313" key="1">
    <source>
        <dbReference type="EMBL" id="CAB3221699.1"/>
    </source>
</evidence>
<dbReference type="GO" id="GO:0016301">
    <property type="term" value="F:kinase activity"/>
    <property type="evidence" value="ECO:0007669"/>
    <property type="project" value="UniProtKB-KW"/>
</dbReference>
<name>A0A6F9D5N7_9ASCI</name>
<protein>
    <submittedName>
        <fullName evidence="1">Dual specificity protein kinase shkC-like</fullName>
    </submittedName>
</protein>
<keyword evidence="1" id="KW-0808">Transferase</keyword>
<proteinExistence type="evidence at transcript level"/>
<accession>A0A6F9D5N7</accession>
<reference evidence="1" key="1">
    <citation type="submission" date="2020-04" db="EMBL/GenBank/DDBJ databases">
        <authorList>
            <person name="Neveu A P."/>
        </authorList>
    </citation>
    <scope>NUCLEOTIDE SEQUENCE</scope>
    <source>
        <tissue evidence="1">Whole embryo</tissue>
    </source>
</reference>